<keyword evidence="3" id="KW-1185">Reference proteome</keyword>
<feature type="compositionally biased region" description="Basic and acidic residues" evidence="1">
    <location>
        <begin position="61"/>
        <end position="80"/>
    </location>
</feature>
<dbReference type="Proteomes" id="UP000708208">
    <property type="component" value="Unassembled WGS sequence"/>
</dbReference>
<sequence>MPLKPKMVPKKPDDMMESNFKLKAKEHKKKRHSTFEAEKATNGLKKLKAKEAKSKKTRKQGKGEAPKQTPQEKRKQEKATQKKKTS</sequence>
<feature type="region of interest" description="Disordered" evidence="1">
    <location>
        <begin position="1"/>
        <end position="86"/>
    </location>
</feature>
<organism evidence="2 3">
    <name type="scientific">Allacma fusca</name>
    <dbReference type="NCBI Taxonomy" id="39272"/>
    <lineage>
        <taxon>Eukaryota</taxon>
        <taxon>Metazoa</taxon>
        <taxon>Ecdysozoa</taxon>
        <taxon>Arthropoda</taxon>
        <taxon>Hexapoda</taxon>
        <taxon>Collembola</taxon>
        <taxon>Symphypleona</taxon>
        <taxon>Sminthuridae</taxon>
        <taxon>Allacma</taxon>
    </lineage>
</organism>
<proteinExistence type="predicted"/>
<name>A0A8J2K125_9HEXA</name>
<protein>
    <submittedName>
        <fullName evidence="2">Uncharacterized protein</fullName>
    </submittedName>
</protein>
<comment type="caution">
    <text evidence="2">The sequence shown here is derived from an EMBL/GenBank/DDBJ whole genome shotgun (WGS) entry which is preliminary data.</text>
</comment>
<reference evidence="2" key="1">
    <citation type="submission" date="2021-06" db="EMBL/GenBank/DDBJ databases">
        <authorList>
            <person name="Hodson N. C."/>
            <person name="Mongue J. A."/>
            <person name="Jaron S. K."/>
        </authorList>
    </citation>
    <scope>NUCLEOTIDE SEQUENCE</scope>
</reference>
<gene>
    <name evidence="2" type="ORF">AFUS01_LOCUS17886</name>
</gene>
<feature type="compositionally biased region" description="Basic residues" evidence="1">
    <location>
        <begin position="22"/>
        <end position="32"/>
    </location>
</feature>
<evidence type="ECO:0000256" key="1">
    <source>
        <dbReference type="SAM" id="MobiDB-lite"/>
    </source>
</evidence>
<dbReference type="EMBL" id="CAJVCH010174112">
    <property type="protein sequence ID" value="CAG7729149.1"/>
    <property type="molecule type" value="Genomic_DNA"/>
</dbReference>
<evidence type="ECO:0000313" key="3">
    <source>
        <dbReference type="Proteomes" id="UP000708208"/>
    </source>
</evidence>
<accession>A0A8J2K125</accession>
<dbReference type="AlphaFoldDB" id="A0A8J2K125"/>
<evidence type="ECO:0000313" key="2">
    <source>
        <dbReference type="EMBL" id="CAG7729149.1"/>
    </source>
</evidence>